<gene>
    <name evidence="1" type="ORF">NPIL_143541</name>
</gene>
<protein>
    <submittedName>
        <fullName evidence="1">Uncharacterized protein</fullName>
    </submittedName>
</protein>
<name>A0A8X6Q0L3_NEPPI</name>
<organism evidence="1 2">
    <name type="scientific">Nephila pilipes</name>
    <name type="common">Giant wood spider</name>
    <name type="synonym">Nephila maculata</name>
    <dbReference type="NCBI Taxonomy" id="299642"/>
    <lineage>
        <taxon>Eukaryota</taxon>
        <taxon>Metazoa</taxon>
        <taxon>Ecdysozoa</taxon>
        <taxon>Arthropoda</taxon>
        <taxon>Chelicerata</taxon>
        <taxon>Arachnida</taxon>
        <taxon>Araneae</taxon>
        <taxon>Araneomorphae</taxon>
        <taxon>Entelegynae</taxon>
        <taxon>Araneoidea</taxon>
        <taxon>Nephilidae</taxon>
        <taxon>Nephila</taxon>
    </lineage>
</organism>
<dbReference type="OrthoDB" id="8065733at2759"/>
<dbReference type="AlphaFoldDB" id="A0A8X6Q0L3"/>
<comment type="caution">
    <text evidence="1">The sequence shown here is derived from an EMBL/GenBank/DDBJ whole genome shotgun (WGS) entry which is preliminary data.</text>
</comment>
<dbReference type="EMBL" id="BMAW01120756">
    <property type="protein sequence ID" value="GFT90678.1"/>
    <property type="molecule type" value="Genomic_DNA"/>
</dbReference>
<proteinExistence type="predicted"/>
<evidence type="ECO:0000313" key="2">
    <source>
        <dbReference type="Proteomes" id="UP000887013"/>
    </source>
</evidence>
<evidence type="ECO:0000313" key="1">
    <source>
        <dbReference type="EMBL" id="GFT90678.1"/>
    </source>
</evidence>
<accession>A0A8X6Q0L3</accession>
<keyword evidence="2" id="KW-1185">Reference proteome</keyword>
<sequence>MGGNLCILDQQVSNNYQWTNRIKEASFLRTIASKRLGQLWRRLNCDPKLNVLYTHFIEEYVALSHMEESLNIDEITSDVDSFSRIMMYLDLEIMLVL</sequence>
<dbReference type="Proteomes" id="UP000887013">
    <property type="component" value="Unassembled WGS sequence"/>
</dbReference>
<reference evidence="1" key="1">
    <citation type="submission" date="2020-08" db="EMBL/GenBank/DDBJ databases">
        <title>Multicomponent nature underlies the extraordinary mechanical properties of spider dragline silk.</title>
        <authorList>
            <person name="Kono N."/>
            <person name="Nakamura H."/>
            <person name="Mori M."/>
            <person name="Yoshida Y."/>
            <person name="Ohtoshi R."/>
            <person name="Malay A.D."/>
            <person name="Moran D.A.P."/>
            <person name="Tomita M."/>
            <person name="Numata K."/>
            <person name="Arakawa K."/>
        </authorList>
    </citation>
    <scope>NUCLEOTIDE SEQUENCE</scope>
</reference>